<feature type="region of interest" description="Disordered" evidence="3">
    <location>
        <begin position="467"/>
        <end position="486"/>
    </location>
</feature>
<gene>
    <name evidence="6" type="ORF">B4U79_07176</name>
</gene>
<dbReference type="InterPro" id="IPR016137">
    <property type="entry name" value="RGS"/>
</dbReference>
<dbReference type="Pfam" id="PF08628">
    <property type="entry name" value="Nexin_C"/>
    <property type="match status" value="1"/>
</dbReference>
<dbReference type="Pfam" id="PF02194">
    <property type="entry name" value="PXA"/>
    <property type="match status" value="1"/>
</dbReference>
<comment type="similarity">
    <text evidence="1">Belongs to the sorting nexin family.</text>
</comment>
<dbReference type="InterPro" id="IPR044926">
    <property type="entry name" value="RGS_subdomain_2"/>
</dbReference>
<keyword evidence="7" id="KW-1185">Reference proteome</keyword>
<feature type="coiled-coil region" evidence="2">
    <location>
        <begin position="504"/>
        <end position="564"/>
    </location>
</feature>
<evidence type="ECO:0000313" key="7">
    <source>
        <dbReference type="Proteomes" id="UP000285301"/>
    </source>
</evidence>
<evidence type="ECO:0000259" key="4">
    <source>
        <dbReference type="PROSITE" id="PS50132"/>
    </source>
</evidence>
<reference evidence="6 7" key="1">
    <citation type="journal article" date="2018" name="Gigascience">
        <title>Genomes of trombidid mites reveal novel predicted allergens and laterally-transferred genes associated with secondary metabolism.</title>
        <authorList>
            <person name="Dong X."/>
            <person name="Chaisiri K."/>
            <person name="Xia D."/>
            <person name="Armstrong S.D."/>
            <person name="Fang Y."/>
            <person name="Donnelly M.J."/>
            <person name="Kadowaki T."/>
            <person name="McGarry J.W."/>
            <person name="Darby A.C."/>
            <person name="Makepeace B.L."/>
        </authorList>
    </citation>
    <scope>NUCLEOTIDE SEQUENCE [LARGE SCALE GENOMIC DNA]</scope>
    <source>
        <strain evidence="6">UoL-WK</strain>
    </source>
</reference>
<comment type="caution">
    <text evidence="6">The sequence shown here is derived from an EMBL/GenBank/DDBJ whole genome shotgun (WGS) entry which is preliminary data.</text>
</comment>
<dbReference type="Gene3D" id="1.10.167.10">
    <property type="entry name" value="Regulator of G-protein Signalling 4, domain 2"/>
    <property type="match status" value="1"/>
</dbReference>
<feature type="domain" description="RGS" evidence="4">
    <location>
        <begin position="337"/>
        <end position="461"/>
    </location>
</feature>
<organism evidence="6 7">
    <name type="scientific">Dinothrombium tinctorium</name>
    <dbReference type="NCBI Taxonomy" id="1965070"/>
    <lineage>
        <taxon>Eukaryota</taxon>
        <taxon>Metazoa</taxon>
        <taxon>Ecdysozoa</taxon>
        <taxon>Arthropoda</taxon>
        <taxon>Chelicerata</taxon>
        <taxon>Arachnida</taxon>
        <taxon>Acari</taxon>
        <taxon>Acariformes</taxon>
        <taxon>Trombidiformes</taxon>
        <taxon>Prostigmata</taxon>
        <taxon>Anystina</taxon>
        <taxon>Parasitengona</taxon>
        <taxon>Trombidioidea</taxon>
        <taxon>Trombidiidae</taxon>
        <taxon>Dinothrombium</taxon>
    </lineage>
</organism>
<dbReference type="STRING" id="1965070.A0A3S3PBF0"/>
<keyword evidence="2" id="KW-0175">Coiled coil</keyword>
<dbReference type="PANTHER" id="PTHR22775:SF48">
    <property type="entry name" value="SORTING NEXIN-25"/>
    <property type="match status" value="1"/>
</dbReference>
<sequence length="941" mass="109635">MLNVANQCLLPDVSEASRDECKFFGNRLLISKNVDSVIEEMVDLLFQDYFFAWYKELVKEDKFNVDIKLKNEIWGMLSRLISRLENFDDVTFLTKDIVNCVQKHIHKINSASHTKSTFKLHAFLECREKEVNFLRKVSNLFLICVLPLEYVKSKPLLHVIREILANVLYNTIDLLSDPTYINEKVLDYLKNQKLEMERIKKSYAYSETFEDFIRMINKCTNVEELKRIRYYVITEIMQCTALNNLKRERNADSGKDLSITMNSPHLNTKGVLLLNRDLKKYINQLRFAKRLCNKRINTFVNYQNSSIAISNQSIKPVHRSSHLPRPLKKKVLKHNVIMNSDLCRSFFRKFLQNSIGNGQSASERTAKHLVTFWESVEEIRKSQDRVKQYQIANELLTHSYFLTSVNNHIKIPKNTIRGMQLYIKGDKGPDSFFQVQSVVYRILEDRYYPLFIVSKEYDEMVVQYDECEADNSEPSSPDAGDALPNQTTVDHCLSHETPVIERHIKLASSKLEDLHQKLRDKNEALTALRNVSNHTSINTNTKLIGALEKDIEEIEEEIHQQLKTFVRWAQQWTRYLTQWKAEIHDIQFNKESKDCSPMVIVIIHLDQSTSDVSTSGGWIVARTVDEFIELKRKIVKFKPELRKVEILRLKNIPSDKMDLKNQGKNNLQQMLKMIFDDENCLSYEDIFLFFCPNSENIRFSLSMHKSNSSKSQLPFAKFFGITNPASTGTQSKIEENGSDEENIHDLFNFEDLENKDNSNDNIAVPLYNLANEIFELSGAVGLLRKSLIIFVQITFGQTINKQLRETISWITSESMVYYYLTLFRDSFWQNGKWVESPPEKSRAEKDQIQLLAKQQLVNNIPDIFSKSFGAQNARSSIVKVFELFQNKSLNKHLLYVRESSIFFLNQLILFFSQDLLETFMFEFVPELNAKGFESNASSNDK</sequence>
<dbReference type="Proteomes" id="UP000285301">
    <property type="component" value="Unassembled WGS sequence"/>
</dbReference>
<dbReference type="PROSITE" id="PS51207">
    <property type="entry name" value="PXA"/>
    <property type="match status" value="1"/>
</dbReference>
<dbReference type="AlphaFoldDB" id="A0A3S3PBF0"/>
<dbReference type="PANTHER" id="PTHR22775">
    <property type="entry name" value="SORTING NEXIN"/>
    <property type="match status" value="1"/>
</dbReference>
<dbReference type="OrthoDB" id="120967at2759"/>
<protein>
    <recommendedName>
        <fullName evidence="8">Sorting nexin-25-like protein</fullName>
    </recommendedName>
</protein>
<dbReference type="InterPro" id="IPR036305">
    <property type="entry name" value="RGS_sf"/>
</dbReference>
<dbReference type="Gene3D" id="3.30.1520.10">
    <property type="entry name" value="Phox-like domain"/>
    <property type="match status" value="1"/>
</dbReference>
<evidence type="ECO:0008006" key="8">
    <source>
        <dbReference type="Google" id="ProtNLM"/>
    </source>
</evidence>
<dbReference type="SMART" id="SM00315">
    <property type="entry name" value="RGS"/>
    <property type="match status" value="1"/>
</dbReference>
<dbReference type="PROSITE" id="PS50132">
    <property type="entry name" value="RGS"/>
    <property type="match status" value="1"/>
</dbReference>
<evidence type="ECO:0000259" key="5">
    <source>
        <dbReference type="PROSITE" id="PS51207"/>
    </source>
</evidence>
<proteinExistence type="inferred from homology"/>
<dbReference type="InterPro" id="IPR013937">
    <property type="entry name" value="Sorting_nexin_C"/>
</dbReference>
<evidence type="ECO:0000256" key="2">
    <source>
        <dbReference type="SAM" id="Coils"/>
    </source>
</evidence>
<dbReference type="SUPFAM" id="SSF48097">
    <property type="entry name" value="Regulator of G-protein signaling, RGS"/>
    <property type="match status" value="1"/>
</dbReference>
<dbReference type="Pfam" id="PF00615">
    <property type="entry name" value="RGS"/>
    <property type="match status" value="1"/>
</dbReference>
<dbReference type="EMBL" id="NCKU01002652">
    <property type="protein sequence ID" value="RWS09097.1"/>
    <property type="molecule type" value="Genomic_DNA"/>
</dbReference>
<accession>A0A3S3PBF0</accession>
<evidence type="ECO:0000256" key="1">
    <source>
        <dbReference type="ARBA" id="ARBA00010883"/>
    </source>
</evidence>
<evidence type="ECO:0000313" key="6">
    <source>
        <dbReference type="EMBL" id="RWS09097.1"/>
    </source>
</evidence>
<name>A0A3S3PBF0_9ACAR</name>
<dbReference type="SMART" id="SM00313">
    <property type="entry name" value="PXA"/>
    <property type="match status" value="1"/>
</dbReference>
<dbReference type="GO" id="GO:0035091">
    <property type="term" value="F:phosphatidylinositol binding"/>
    <property type="evidence" value="ECO:0007669"/>
    <property type="project" value="InterPro"/>
</dbReference>
<dbReference type="InterPro" id="IPR036871">
    <property type="entry name" value="PX_dom_sf"/>
</dbReference>
<feature type="domain" description="PXA" evidence="5">
    <location>
        <begin position="31"/>
        <end position="193"/>
    </location>
</feature>
<evidence type="ECO:0000256" key="3">
    <source>
        <dbReference type="SAM" id="MobiDB-lite"/>
    </source>
</evidence>
<dbReference type="InterPro" id="IPR003114">
    <property type="entry name" value="Phox_assoc"/>
</dbReference>